<dbReference type="Proteomes" id="UP000515561">
    <property type="component" value="Chromosome"/>
</dbReference>
<evidence type="ECO:0000313" key="2">
    <source>
        <dbReference type="EMBL" id="BCJ96332.1"/>
    </source>
</evidence>
<gene>
    <name evidence="2" type="ORF">acsn021_39010</name>
</gene>
<sequence>MSFNDYLTKPAFVQIEEESKNELNFENENSVEQRELAYQDLKAAKALSNASKSTDSADNGTKKALNRKAKQTAMEATEHAQK</sequence>
<keyword evidence="3" id="KW-1185">Reference proteome</keyword>
<protein>
    <submittedName>
        <fullName evidence="2">Uncharacterized protein</fullName>
    </submittedName>
</protein>
<organism evidence="2 3">
    <name type="scientific">Anaerocolumna cellulosilytica</name>
    <dbReference type="NCBI Taxonomy" id="433286"/>
    <lineage>
        <taxon>Bacteria</taxon>
        <taxon>Bacillati</taxon>
        <taxon>Bacillota</taxon>
        <taxon>Clostridia</taxon>
        <taxon>Lachnospirales</taxon>
        <taxon>Lachnospiraceae</taxon>
        <taxon>Anaerocolumna</taxon>
    </lineage>
</organism>
<evidence type="ECO:0000313" key="3">
    <source>
        <dbReference type="Proteomes" id="UP000515561"/>
    </source>
</evidence>
<dbReference type="AlphaFoldDB" id="A0A6S6RAR0"/>
<proteinExistence type="predicted"/>
<reference evidence="2 3" key="1">
    <citation type="journal article" date="2016" name="Int. J. Syst. Evol. Microbiol.">
        <title>Descriptions of Anaerotaenia torta gen. nov., sp. nov. and Anaerocolumna cellulosilytica gen. nov., sp. nov. isolated from a methanogenic reactor of cattle waste.</title>
        <authorList>
            <person name="Uek A."/>
            <person name="Ohtaki Y."/>
            <person name="Kaku N."/>
            <person name="Ueki K."/>
        </authorList>
    </citation>
    <scope>NUCLEOTIDE SEQUENCE [LARGE SCALE GENOMIC DNA]</scope>
    <source>
        <strain evidence="2 3">SN021</strain>
    </source>
</reference>
<dbReference type="RefSeq" id="WP_184093194.1">
    <property type="nucleotide sequence ID" value="NZ_AP023367.1"/>
</dbReference>
<accession>A0A6S6RAR0</accession>
<dbReference type="EMBL" id="AP023367">
    <property type="protein sequence ID" value="BCJ96332.1"/>
    <property type="molecule type" value="Genomic_DNA"/>
</dbReference>
<feature type="region of interest" description="Disordered" evidence="1">
    <location>
        <begin position="46"/>
        <end position="82"/>
    </location>
</feature>
<name>A0A6S6RAR0_9FIRM</name>
<evidence type="ECO:0000256" key="1">
    <source>
        <dbReference type="SAM" id="MobiDB-lite"/>
    </source>
</evidence>
<dbReference type="KEGG" id="acel:acsn021_39010"/>